<dbReference type="GO" id="GO:0022857">
    <property type="term" value="F:transmembrane transporter activity"/>
    <property type="evidence" value="ECO:0007669"/>
    <property type="project" value="InterPro"/>
</dbReference>
<feature type="transmembrane region" description="Helical" evidence="7">
    <location>
        <begin position="336"/>
        <end position="360"/>
    </location>
</feature>
<evidence type="ECO:0000256" key="6">
    <source>
        <dbReference type="ARBA" id="ARBA00023136"/>
    </source>
</evidence>
<comment type="subcellular location">
    <subcellularLocation>
        <location evidence="1">Cell membrane</location>
        <topology evidence="1">Multi-pass membrane protein</topology>
    </subcellularLocation>
</comment>
<feature type="transmembrane region" description="Helical" evidence="7">
    <location>
        <begin position="9"/>
        <end position="28"/>
    </location>
</feature>
<dbReference type="PANTHER" id="PTHR42718:SF46">
    <property type="entry name" value="BLR6921 PROTEIN"/>
    <property type="match status" value="1"/>
</dbReference>
<dbReference type="InterPro" id="IPR020846">
    <property type="entry name" value="MFS_dom"/>
</dbReference>
<evidence type="ECO:0000256" key="5">
    <source>
        <dbReference type="ARBA" id="ARBA00022989"/>
    </source>
</evidence>
<gene>
    <name evidence="9" type="ORF">BBD41_15150</name>
</gene>
<evidence type="ECO:0000256" key="1">
    <source>
        <dbReference type="ARBA" id="ARBA00004651"/>
    </source>
</evidence>
<dbReference type="PROSITE" id="PS50850">
    <property type="entry name" value="MFS"/>
    <property type="match status" value="1"/>
</dbReference>
<evidence type="ECO:0000256" key="2">
    <source>
        <dbReference type="ARBA" id="ARBA00022448"/>
    </source>
</evidence>
<feature type="transmembrane region" description="Helical" evidence="7">
    <location>
        <begin position="190"/>
        <end position="208"/>
    </location>
</feature>
<dbReference type="Gene3D" id="1.20.1720.10">
    <property type="entry name" value="Multidrug resistance protein D"/>
    <property type="match status" value="1"/>
</dbReference>
<dbReference type="InterPro" id="IPR036259">
    <property type="entry name" value="MFS_trans_sf"/>
</dbReference>
<evidence type="ECO:0000256" key="4">
    <source>
        <dbReference type="ARBA" id="ARBA00022692"/>
    </source>
</evidence>
<feature type="transmembrane region" description="Helical" evidence="7">
    <location>
        <begin position="158"/>
        <end position="178"/>
    </location>
</feature>
<feature type="domain" description="Major facilitator superfamily (MFS) profile" evidence="8">
    <location>
        <begin position="6"/>
        <end position="444"/>
    </location>
</feature>
<feature type="transmembrane region" description="Helical" evidence="7">
    <location>
        <begin position="417"/>
        <end position="438"/>
    </location>
</feature>
<dbReference type="KEGG" id="pib:BBD41_15150"/>
<dbReference type="GO" id="GO:0005886">
    <property type="term" value="C:plasma membrane"/>
    <property type="evidence" value="ECO:0007669"/>
    <property type="project" value="UniProtKB-SubCell"/>
</dbReference>
<keyword evidence="2" id="KW-0813">Transport</keyword>
<dbReference type="Pfam" id="PF07690">
    <property type="entry name" value="MFS_1"/>
    <property type="match status" value="1"/>
</dbReference>
<feature type="transmembrane region" description="Helical" evidence="7">
    <location>
        <begin position="102"/>
        <end position="123"/>
    </location>
</feature>
<feature type="transmembrane region" description="Helical" evidence="7">
    <location>
        <begin position="72"/>
        <end position="96"/>
    </location>
</feature>
<dbReference type="AlphaFoldDB" id="A0A1B2E1D3"/>
<organism evidence="9">
    <name type="scientific">Paenibacillus ihbetae</name>
    <dbReference type="NCBI Taxonomy" id="1870820"/>
    <lineage>
        <taxon>Bacteria</taxon>
        <taxon>Bacillati</taxon>
        <taxon>Bacillota</taxon>
        <taxon>Bacilli</taxon>
        <taxon>Bacillales</taxon>
        <taxon>Paenibacillaceae</taxon>
        <taxon>Paenibacillus</taxon>
    </lineage>
</organism>
<feature type="transmembrane region" description="Helical" evidence="7">
    <location>
        <begin position="372"/>
        <end position="397"/>
    </location>
</feature>
<dbReference type="PANTHER" id="PTHR42718">
    <property type="entry name" value="MAJOR FACILITATOR SUPERFAMILY MULTIDRUG TRANSPORTER MFSC"/>
    <property type="match status" value="1"/>
</dbReference>
<dbReference type="InterPro" id="IPR011701">
    <property type="entry name" value="MFS"/>
</dbReference>
<dbReference type="RefSeq" id="WP_099478079.1">
    <property type="nucleotide sequence ID" value="NZ_CP016809.1"/>
</dbReference>
<feature type="transmembrane region" description="Helical" evidence="7">
    <location>
        <begin position="130"/>
        <end position="152"/>
    </location>
</feature>
<feature type="transmembrane region" description="Helical" evidence="7">
    <location>
        <begin position="253"/>
        <end position="275"/>
    </location>
</feature>
<dbReference type="EMBL" id="CP016809">
    <property type="protein sequence ID" value="ANY73806.1"/>
    <property type="molecule type" value="Genomic_DNA"/>
</dbReference>
<keyword evidence="3" id="KW-1003">Cell membrane</keyword>
<feature type="transmembrane region" description="Helical" evidence="7">
    <location>
        <begin position="40"/>
        <end position="60"/>
    </location>
</feature>
<protein>
    <submittedName>
        <fullName evidence="9">Antiporter</fullName>
    </submittedName>
</protein>
<evidence type="ECO:0000259" key="8">
    <source>
        <dbReference type="PROSITE" id="PS50850"/>
    </source>
</evidence>
<keyword evidence="5 7" id="KW-1133">Transmembrane helix</keyword>
<feature type="transmembrane region" description="Helical" evidence="7">
    <location>
        <begin position="281"/>
        <end position="300"/>
    </location>
</feature>
<keyword evidence="6 7" id="KW-0472">Membrane</keyword>
<dbReference type="CDD" id="cd17321">
    <property type="entry name" value="MFS_MMR_MDR_like"/>
    <property type="match status" value="1"/>
</dbReference>
<reference evidence="9" key="1">
    <citation type="submission" date="2016-08" db="EMBL/GenBank/DDBJ databases">
        <title>Complete Genome Seqeunce of Paenibacillus sp. nov. IHBB 9852 from high altitute lake of Indian trans-Himalayas.</title>
        <authorList>
            <person name="Kiran S."/>
            <person name="Swarnkar M.K."/>
            <person name="Rana A."/>
            <person name="Tewari R."/>
            <person name="Gulati A."/>
        </authorList>
    </citation>
    <scope>NUCLEOTIDE SEQUENCE [LARGE SCALE GENOMIC DNA]</scope>
    <source>
        <strain evidence="9">IHBB 9852</strain>
    </source>
</reference>
<feature type="transmembrane region" description="Helical" evidence="7">
    <location>
        <begin position="312"/>
        <end position="330"/>
    </location>
</feature>
<keyword evidence="4 7" id="KW-0812">Transmembrane</keyword>
<dbReference type="SUPFAM" id="SSF103473">
    <property type="entry name" value="MFS general substrate transporter"/>
    <property type="match status" value="1"/>
</dbReference>
<feature type="transmembrane region" description="Helical" evidence="7">
    <location>
        <begin position="214"/>
        <end position="232"/>
    </location>
</feature>
<dbReference type="PRINTS" id="PR01036">
    <property type="entry name" value="TCRTETB"/>
</dbReference>
<evidence type="ECO:0000256" key="7">
    <source>
        <dbReference type="SAM" id="Phobius"/>
    </source>
</evidence>
<accession>A0A1B2E1D3</accession>
<sequence>METRKLMRVLMFTLCLSAMSGLMFNFVLPDMREEFSLSTAQVSWVTSSYSLLYGIGTVLYGKLTERYQLKNLLSFGLLLFAAGSLVGLVSQAFWMVLAARCLQAVGAAAIPAAATLIPIRYFAPERRGAAMATAFVGLSIGSALGPVVSSLVAGFAHWRWLFSIPLLILVTLTFYRKYLKDEDPQVSGSFDLLGGGLLAVAITCLLLGITNGIWWLPLAGLLVALLFIIRIHRTSAPFVSPVLFRNQEYSVRLVIMFLFSGTAFALHFLSPLLLADVHALPPGWIGFVMVPAAAASALLGKTGGKLADAKGNTYLFLIAMIMLIACFVLLSTFSAISAVAVALLLIIGNVGQTFGMIALSNSVSLSLAKEQAGIGMGLMQMLNFIAAGIASGVYGTMLDIRSGGSWNPLYAYAEGQIYSNIYLVLAGLLIAMLMFYSLRFGRKEPGHIKAAGS</sequence>
<name>A0A1B2E1D3_9BACL</name>
<evidence type="ECO:0000313" key="9">
    <source>
        <dbReference type="EMBL" id="ANY73806.1"/>
    </source>
</evidence>
<dbReference type="Gene3D" id="1.20.1250.20">
    <property type="entry name" value="MFS general substrate transporter like domains"/>
    <property type="match status" value="1"/>
</dbReference>
<evidence type="ECO:0000256" key="3">
    <source>
        <dbReference type="ARBA" id="ARBA00022475"/>
    </source>
</evidence>
<proteinExistence type="predicted"/>